<protein>
    <submittedName>
        <fullName evidence="1">Protein of uncharacterized function (DUF1214)</fullName>
    </submittedName>
</protein>
<dbReference type="OrthoDB" id="7053758at2"/>
<dbReference type="Proteomes" id="UP000274122">
    <property type="component" value="Chromosome"/>
</dbReference>
<dbReference type="RefSeq" id="WP_126356730.1">
    <property type="nucleotide sequence ID" value="NZ_LR134201.1"/>
</dbReference>
<gene>
    <name evidence="1" type="ORF">NCTC11466_02737</name>
</gene>
<evidence type="ECO:0000313" key="1">
    <source>
        <dbReference type="EMBL" id="VEB98567.1"/>
    </source>
</evidence>
<proteinExistence type="predicted"/>
<sequence>MLTRWIPQTNEKLDKLAFDIYNQAIDETTPLYQKFAPAKQKAKNAYLAAHAHYLEQLKDEVAKTLDSAINELLFSAIQKSVNSDPLSPYIYWVNNAKPRPAFDGTYEIPGGRYSYDNPDAIYRMIPIDGSQRYILRGQQNTAGGTGDYTYSLIFNPNSQNTVAYLDKSTLKVEVDGSYIITIDNTPGSLDENHLQSTDKVSFLFIRHNITDWSVETADTLSVELAGQQRKISQSLSDIIDTAIKNLDESSITYGVGAMGLETYIPNLVNTLPQPKQSPIIGTLVTQASSFGHIDINESEAFIITITPGKAGYFIVPVTNAWIISVDAANHQSSLNNTQAHSNNDGTYTFVVSIQDPGVANWIDTVGLHENTLMIRWQDMPENAEPALNYELVTFSELSQHLPPETQYVTPDERAKILEQRSTGYNNRLVN</sequence>
<dbReference type="AlphaFoldDB" id="A0A447V3U6"/>
<dbReference type="KEGG" id="clap:NCTC11466_02737"/>
<name>A0A447V3U6_9ENTR</name>
<organism evidence="1 2">
    <name type="scientific">Cedecea lapagei</name>
    <dbReference type="NCBI Taxonomy" id="158823"/>
    <lineage>
        <taxon>Bacteria</taxon>
        <taxon>Pseudomonadati</taxon>
        <taxon>Pseudomonadota</taxon>
        <taxon>Gammaproteobacteria</taxon>
        <taxon>Enterobacterales</taxon>
        <taxon>Enterobacteriaceae</taxon>
        <taxon>Cedecea</taxon>
    </lineage>
</organism>
<accession>A0A447V3U6</accession>
<evidence type="ECO:0000313" key="2">
    <source>
        <dbReference type="Proteomes" id="UP000274122"/>
    </source>
</evidence>
<reference evidence="1 2" key="1">
    <citation type="submission" date="2018-12" db="EMBL/GenBank/DDBJ databases">
        <authorList>
            <consortium name="Pathogen Informatics"/>
        </authorList>
    </citation>
    <scope>NUCLEOTIDE SEQUENCE [LARGE SCALE GENOMIC DNA]</scope>
    <source>
        <strain evidence="1 2">NCTC11466</strain>
    </source>
</reference>
<dbReference type="EMBL" id="LR134201">
    <property type="protein sequence ID" value="VEB98567.1"/>
    <property type="molecule type" value="Genomic_DNA"/>
</dbReference>
<keyword evidence="2" id="KW-1185">Reference proteome</keyword>